<feature type="domain" description="PAC" evidence="10">
    <location>
        <begin position="448"/>
        <end position="502"/>
    </location>
</feature>
<dbReference type="PROSITE" id="PS50109">
    <property type="entry name" value="HIS_KIN"/>
    <property type="match status" value="1"/>
</dbReference>
<dbReference type="PROSITE" id="PS50113">
    <property type="entry name" value="PAC"/>
    <property type="match status" value="2"/>
</dbReference>
<evidence type="ECO:0000313" key="12">
    <source>
        <dbReference type="Proteomes" id="UP000546464"/>
    </source>
</evidence>
<dbReference type="SMART" id="SM00091">
    <property type="entry name" value="PAS"/>
    <property type="match status" value="2"/>
</dbReference>
<dbReference type="CDD" id="cd16921">
    <property type="entry name" value="HATPase_FilI-like"/>
    <property type="match status" value="1"/>
</dbReference>
<evidence type="ECO:0000256" key="2">
    <source>
        <dbReference type="ARBA" id="ARBA00012438"/>
    </source>
</evidence>
<keyword evidence="4" id="KW-0808">Transferase</keyword>
<reference evidence="11 12" key="1">
    <citation type="submission" date="2020-07" db="EMBL/GenBank/DDBJ databases">
        <authorList>
            <person name="Feng X."/>
        </authorList>
    </citation>
    <scope>NUCLEOTIDE SEQUENCE [LARGE SCALE GENOMIC DNA]</scope>
    <source>
        <strain evidence="11 12">JCM31066</strain>
    </source>
</reference>
<keyword evidence="7" id="KW-0812">Transmembrane</keyword>
<dbReference type="InterPro" id="IPR035965">
    <property type="entry name" value="PAS-like_dom_sf"/>
</dbReference>
<gene>
    <name evidence="11" type="ORF">H5P28_04920</name>
</gene>
<evidence type="ECO:0000259" key="10">
    <source>
        <dbReference type="PROSITE" id="PS50113"/>
    </source>
</evidence>
<dbReference type="InterPro" id="IPR003594">
    <property type="entry name" value="HATPase_dom"/>
</dbReference>
<dbReference type="CDD" id="cd00082">
    <property type="entry name" value="HisKA"/>
    <property type="match status" value="1"/>
</dbReference>
<evidence type="ECO:0000256" key="6">
    <source>
        <dbReference type="SAM" id="Coils"/>
    </source>
</evidence>
<feature type="domain" description="PAS" evidence="9">
    <location>
        <begin position="249"/>
        <end position="319"/>
    </location>
</feature>
<dbReference type="RefSeq" id="WP_185674604.1">
    <property type="nucleotide sequence ID" value="NZ_JACHVB010000014.1"/>
</dbReference>
<comment type="caution">
    <text evidence="11">The sequence shown here is derived from an EMBL/GenBank/DDBJ whole genome shotgun (WGS) entry which is preliminary data.</text>
</comment>
<dbReference type="InterPro" id="IPR036890">
    <property type="entry name" value="HATPase_C_sf"/>
</dbReference>
<organism evidence="11 12">
    <name type="scientific">Ruficoccus amylovorans</name>
    <dbReference type="NCBI Taxonomy" id="1804625"/>
    <lineage>
        <taxon>Bacteria</taxon>
        <taxon>Pseudomonadati</taxon>
        <taxon>Verrucomicrobiota</taxon>
        <taxon>Opitutia</taxon>
        <taxon>Puniceicoccales</taxon>
        <taxon>Cerasicoccaceae</taxon>
        <taxon>Ruficoccus</taxon>
    </lineage>
</organism>
<dbReference type="SUPFAM" id="SSF47384">
    <property type="entry name" value="Homodimeric domain of signal transducing histidine kinase"/>
    <property type="match status" value="1"/>
</dbReference>
<dbReference type="InterPro" id="IPR003661">
    <property type="entry name" value="HisK_dim/P_dom"/>
</dbReference>
<keyword evidence="7" id="KW-1133">Transmembrane helix</keyword>
<dbReference type="SUPFAM" id="SSF55785">
    <property type="entry name" value="PYP-like sensor domain (PAS domain)"/>
    <property type="match status" value="2"/>
</dbReference>
<evidence type="ECO:0000256" key="3">
    <source>
        <dbReference type="ARBA" id="ARBA00022553"/>
    </source>
</evidence>
<keyword evidence="3" id="KW-0597">Phosphoprotein</keyword>
<dbReference type="Pfam" id="PF00512">
    <property type="entry name" value="HisKA"/>
    <property type="match status" value="1"/>
</dbReference>
<comment type="catalytic activity">
    <reaction evidence="1">
        <text>ATP + protein L-histidine = ADP + protein N-phospho-L-histidine.</text>
        <dbReference type="EC" id="2.7.13.3"/>
    </reaction>
</comment>
<evidence type="ECO:0000256" key="7">
    <source>
        <dbReference type="SAM" id="Phobius"/>
    </source>
</evidence>
<feature type="transmembrane region" description="Helical" evidence="7">
    <location>
        <begin position="177"/>
        <end position="198"/>
    </location>
</feature>
<name>A0A842HBQ9_9BACT</name>
<dbReference type="SMART" id="SM00387">
    <property type="entry name" value="HATPase_c"/>
    <property type="match status" value="1"/>
</dbReference>
<evidence type="ECO:0000259" key="8">
    <source>
        <dbReference type="PROSITE" id="PS50109"/>
    </source>
</evidence>
<dbReference type="NCBIfam" id="TIGR00229">
    <property type="entry name" value="sensory_box"/>
    <property type="match status" value="2"/>
</dbReference>
<accession>A0A842HBQ9</accession>
<dbReference type="Gene3D" id="1.10.287.130">
    <property type="match status" value="1"/>
</dbReference>
<dbReference type="GO" id="GO:0000155">
    <property type="term" value="F:phosphorelay sensor kinase activity"/>
    <property type="evidence" value="ECO:0007669"/>
    <property type="project" value="InterPro"/>
</dbReference>
<dbReference type="Gene3D" id="3.30.565.10">
    <property type="entry name" value="Histidine kinase-like ATPase, C-terminal domain"/>
    <property type="match status" value="1"/>
</dbReference>
<dbReference type="PRINTS" id="PR00344">
    <property type="entry name" value="BCTRLSENSOR"/>
</dbReference>
<feature type="transmembrane region" description="Helical" evidence="7">
    <location>
        <begin position="73"/>
        <end position="92"/>
    </location>
</feature>
<dbReference type="Pfam" id="PF02518">
    <property type="entry name" value="HATPase_c"/>
    <property type="match status" value="1"/>
</dbReference>
<dbReference type="PANTHER" id="PTHR43304:SF1">
    <property type="entry name" value="PAC DOMAIN-CONTAINING PROTEIN"/>
    <property type="match status" value="1"/>
</dbReference>
<evidence type="ECO:0000313" key="11">
    <source>
        <dbReference type="EMBL" id="MBC2593599.1"/>
    </source>
</evidence>
<evidence type="ECO:0000259" key="9">
    <source>
        <dbReference type="PROSITE" id="PS50112"/>
    </source>
</evidence>
<dbReference type="Pfam" id="PF13426">
    <property type="entry name" value="PAS_9"/>
    <property type="match status" value="1"/>
</dbReference>
<dbReference type="InterPro" id="IPR000014">
    <property type="entry name" value="PAS"/>
</dbReference>
<dbReference type="PROSITE" id="PS50112">
    <property type="entry name" value="PAS"/>
    <property type="match status" value="2"/>
</dbReference>
<feature type="transmembrane region" description="Helical" evidence="7">
    <location>
        <begin position="29"/>
        <end position="48"/>
    </location>
</feature>
<dbReference type="EMBL" id="JACHVB010000014">
    <property type="protein sequence ID" value="MBC2593599.1"/>
    <property type="molecule type" value="Genomic_DNA"/>
</dbReference>
<feature type="coiled-coil region" evidence="6">
    <location>
        <begin position="362"/>
        <end position="392"/>
    </location>
</feature>
<dbReference type="InterPro" id="IPR005467">
    <property type="entry name" value="His_kinase_dom"/>
</dbReference>
<dbReference type="Gene3D" id="3.30.450.20">
    <property type="entry name" value="PAS domain"/>
    <property type="match status" value="2"/>
</dbReference>
<dbReference type="InterPro" id="IPR000700">
    <property type="entry name" value="PAS-assoc_C"/>
</dbReference>
<evidence type="ECO:0000256" key="1">
    <source>
        <dbReference type="ARBA" id="ARBA00000085"/>
    </source>
</evidence>
<dbReference type="FunFam" id="3.30.565.10:FF:000006">
    <property type="entry name" value="Sensor histidine kinase WalK"/>
    <property type="match status" value="1"/>
</dbReference>
<feature type="transmembrane region" description="Helical" evidence="7">
    <location>
        <begin position="130"/>
        <end position="156"/>
    </location>
</feature>
<feature type="transmembrane region" description="Helical" evidence="7">
    <location>
        <begin position="104"/>
        <end position="124"/>
    </location>
</feature>
<keyword evidence="5" id="KW-0418">Kinase</keyword>
<feature type="transmembrane region" description="Helical" evidence="7">
    <location>
        <begin position="6"/>
        <end position="22"/>
    </location>
</feature>
<evidence type="ECO:0000256" key="4">
    <source>
        <dbReference type="ARBA" id="ARBA00022679"/>
    </source>
</evidence>
<dbReference type="InterPro" id="IPR004358">
    <property type="entry name" value="Sig_transdc_His_kin-like_C"/>
</dbReference>
<dbReference type="SUPFAM" id="SSF55874">
    <property type="entry name" value="ATPase domain of HSP90 chaperone/DNA topoisomerase II/histidine kinase"/>
    <property type="match status" value="1"/>
</dbReference>
<feature type="transmembrane region" description="Helical" evidence="7">
    <location>
        <begin position="204"/>
        <end position="224"/>
    </location>
</feature>
<dbReference type="Proteomes" id="UP000546464">
    <property type="component" value="Unassembled WGS sequence"/>
</dbReference>
<dbReference type="GO" id="GO:0006355">
    <property type="term" value="P:regulation of DNA-templated transcription"/>
    <property type="evidence" value="ECO:0007669"/>
    <property type="project" value="InterPro"/>
</dbReference>
<dbReference type="CDD" id="cd00130">
    <property type="entry name" value="PAS"/>
    <property type="match status" value="2"/>
</dbReference>
<feature type="domain" description="PAC" evidence="10">
    <location>
        <begin position="322"/>
        <end position="374"/>
    </location>
</feature>
<feature type="domain" description="PAS" evidence="9">
    <location>
        <begin position="378"/>
        <end position="435"/>
    </location>
</feature>
<protein>
    <recommendedName>
        <fullName evidence="2">histidine kinase</fullName>
        <ecNumber evidence="2">2.7.13.3</ecNumber>
    </recommendedName>
</protein>
<keyword evidence="12" id="KW-1185">Reference proteome</keyword>
<dbReference type="Pfam" id="PF00989">
    <property type="entry name" value="PAS"/>
    <property type="match status" value="1"/>
</dbReference>
<dbReference type="InterPro" id="IPR001610">
    <property type="entry name" value="PAC"/>
</dbReference>
<dbReference type="InterPro" id="IPR013767">
    <property type="entry name" value="PAS_fold"/>
</dbReference>
<dbReference type="AlphaFoldDB" id="A0A842HBQ9"/>
<keyword evidence="7" id="KW-0472">Membrane</keyword>
<sequence>MKFNTALCFILSAGALFGMALGRWKKAAIVLAGLGFALASASLMQYWIGHSLGIDEFVVHDRHTPLAEDPGRMSPGTALSFILIDTALILLVTGKSKLVVPGQALAMGSLFGGMIGLTGYILAASSLYKFFWFSSMAVHTSLLFVMLGVATLLASWDKGFVATVTSKKMGGRLARRLIPVAVVLPIIVGWLLLAGARAGYYDPVMIVDLFAIITIITFGVSIWLQAASLNRAHTDLMEQNRLLAKAGNTDALLAAIVESSDAAIVSESADGTITSWNAAAERMYGYTAQEMIGQTMARLIPHDAFADEADVIQNIRRGARNGHFEAKRQHKDGSLLDVSVMVSSVLDDRGKRIGISRIARNISEQKRMEEDLQESLREIQNLKAALDEHAIVAITDPKGKITYVNDKFCAISQYAREELIGQDHRMLNSAFHSKDFMRELWATITQGKIWHGKIRNRAKDGHFYWVDTTIVPFMGADGRPQKYVAVRSDITESMQVAETLARQAARLARSNKDLEQFAYIASHDLQEPLRAVSGCAQLLKKRYEGKLDAKADEFIHHTVEGAERMQRLIRDLLAFSRVGTRGEEMQKINLEQPLKTAMENLAVLIKECDATITCDPLPEIHGDSGQLTMLMQNLIGNAIKFRGERRPEVHIGAVKEGDAWTVSVRDNGIGIEADYFERIFIIFQRLHTRDEYSGTGIGLALCKRIVERHGGNIWVESTPGQGSVFSFTLRDDAQSS</sequence>
<proteinExistence type="predicted"/>
<dbReference type="PANTHER" id="PTHR43304">
    <property type="entry name" value="PHYTOCHROME-LIKE PROTEIN CPH1"/>
    <property type="match status" value="1"/>
</dbReference>
<evidence type="ECO:0000256" key="5">
    <source>
        <dbReference type="ARBA" id="ARBA00022777"/>
    </source>
</evidence>
<feature type="domain" description="Histidine kinase" evidence="8">
    <location>
        <begin position="520"/>
        <end position="733"/>
    </location>
</feature>
<dbReference type="EC" id="2.7.13.3" evidence="2"/>
<dbReference type="InterPro" id="IPR052162">
    <property type="entry name" value="Sensor_kinase/Photoreceptor"/>
</dbReference>
<dbReference type="SMART" id="SM00086">
    <property type="entry name" value="PAC"/>
    <property type="match status" value="2"/>
</dbReference>
<keyword evidence="6" id="KW-0175">Coiled coil</keyword>
<dbReference type="SMART" id="SM00388">
    <property type="entry name" value="HisKA"/>
    <property type="match status" value="1"/>
</dbReference>
<dbReference type="InterPro" id="IPR036097">
    <property type="entry name" value="HisK_dim/P_sf"/>
</dbReference>